<dbReference type="AlphaFoldDB" id="A0A1Q8Q782"/>
<dbReference type="STRING" id="1714264.BTO30_04015"/>
<comment type="caution">
    <text evidence="1">The sequence shown here is derived from an EMBL/GenBank/DDBJ whole genome shotgun (WGS) entry which is preliminary data.</text>
</comment>
<protein>
    <submittedName>
        <fullName evidence="1">Uncharacterized protein</fullName>
    </submittedName>
</protein>
<dbReference type="EMBL" id="MSDU01000008">
    <property type="protein sequence ID" value="OLN23145.1"/>
    <property type="molecule type" value="Genomic_DNA"/>
</dbReference>
<gene>
    <name evidence="1" type="ORF">BTO30_04015</name>
</gene>
<proteinExistence type="predicted"/>
<dbReference type="RefSeq" id="WP_075397435.1">
    <property type="nucleotide sequence ID" value="NZ_MSDU01000008.1"/>
</dbReference>
<sequence length="87" mass="10343">MTIKLVKIVRTSPVYNKWFEQNLNETFHVLDDGREEYNVIWPAFERRNKRSIPKDLCEEVDGELADVRQNPVARHYLGEWARPLDGE</sequence>
<keyword evidence="2" id="KW-1185">Reference proteome</keyword>
<organism evidence="1 2">
    <name type="scientific">Domibacillus antri</name>
    <dbReference type="NCBI Taxonomy" id="1714264"/>
    <lineage>
        <taxon>Bacteria</taxon>
        <taxon>Bacillati</taxon>
        <taxon>Bacillota</taxon>
        <taxon>Bacilli</taxon>
        <taxon>Bacillales</taxon>
        <taxon>Bacillaceae</taxon>
        <taxon>Domibacillus</taxon>
    </lineage>
</organism>
<evidence type="ECO:0000313" key="2">
    <source>
        <dbReference type="Proteomes" id="UP000185568"/>
    </source>
</evidence>
<reference evidence="1 2" key="1">
    <citation type="submission" date="2016-12" db="EMBL/GenBank/DDBJ databases">
        <title>Domibacillus antri genome sequencing.</title>
        <authorList>
            <person name="Verma A."/>
            <person name="Krishnamurthi S."/>
        </authorList>
    </citation>
    <scope>NUCLEOTIDE SEQUENCE [LARGE SCALE GENOMIC DNA]</scope>
    <source>
        <strain evidence="1 2">XD80</strain>
    </source>
</reference>
<evidence type="ECO:0000313" key="1">
    <source>
        <dbReference type="EMBL" id="OLN23145.1"/>
    </source>
</evidence>
<dbReference type="OrthoDB" id="2968997at2"/>
<accession>A0A1Q8Q782</accession>
<name>A0A1Q8Q782_9BACI</name>
<dbReference type="Proteomes" id="UP000185568">
    <property type="component" value="Unassembled WGS sequence"/>
</dbReference>